<feature type="compositionally biased region" description="Polar residues" evidence="1">
    <location>
        <begin position="62"/>
        <end position="78"/>
    </location>
</feature>
<evidence type="ECO:0000313" key="2">
    <source>
        <dbReference type="EMBL" id="KAG2625047.1"/>
    </source>
</evidence>
<comment type="caution">
    <text evidence="2">The sequence shown here is derived from an EMBL/GenBank/DDBJ whole genome shotgun (WGS) entry which is preliminary data.</text>
</comment>
<dbReference type="Proteomes" id="UP000823388">
    <property type="component" value="Chromosome 3K"/>
</dbReference>
<feature type="region of interest" description="Disordered" evidence="1">
    <location>
        <begin position="204"/>
        <end position="232"/>
    </location>
</feature>
<proteinExistence type="predicted"/>
<evidence type="ECO:0000256" key="1">
    <source>
        <dbReference type="SAM" id="MobiDB-lite"/>
    </source>
</evidence>
<protein>
    <submittedName>
        <fullName evidence="2">Uncharacterized protein</fullName>
    </submittedName>
</protein>
<evidence type="ECO:0000313" key="3">
    <source>
        <dbReference type="Proteomes" id="UP000823388"/>
    </source>
</evidence>
<feature type="region of interest" description="Disordered" evidence="1">
    <location>
        <begin position="1"/>
        <end position="94"/>
    </location>
</feature>
<dbReference type="EMBL" id="CM029041">
    <property type="protein sequence ID" value="KAG2625047.1"/>
    <property type="molecule type" value="Genomic_DNA"/>
</dbReference>
<feature type="compositionally biased region" description="Low complexity" evidence="1">
    <location>
        <begin position="223"/>
        <end position="232"/>
    </location>
</feature>
<organism evidence="2 3">
    <name type="scientific">Panicum virgatum</name>
    <name type="common">Blackwell switchgrass</name>
    <dbReference type="NCBI Taxonomy" id="38727"/>
    <lineage>
        <taxon>Eukaryota</taxon>
        <taxon>Viridiplantae</taxon>
        <taxon>Streptophyta</taxon>
        <taxon>Embryophyta</taxon>
        <taxon>Tracheophyta</taxon>
        <taxon>Spermatophyta</taxon>
        <taxon>Magnoliopsida</taxon>
        <taxon>Liliopsida</taxon>
        <taxon>Poales</taxon>
        <taxon>Poaceae</taxon>
        <taxon>PACMAD clade</taxon>
        <taxon>Panicoideae</taxon>
        <taxon>Panicodae</taxon>
        <taxon>Paniceae</taxon>
        <taxon>Panicinae</taxon>
        <taxon>Panicum</taxon>
        <taxon>Panicum sect. Hiantes</taxon>
    </lineage>
</organism>
<keyword evidence="3" id="KW-1185">Reference proteome</keyword>
<gene>
    <name evidence="2" type="ORF">PVAP13_3KG162800</name>
</gene>
<sequence length="232" mass="24067">MPKPIGSASSRLLWSPPFAESPTPPPPSQAATPSRAIATRPPSPSSAIPRGAGGRGRRRTPCTRSSPLQPAAYPTTSGAHPRSRRRSPSRPVELARTQTAALGRAADGAPCAAMRPSASGSAPIHAHRLAGPLPQHGCRQGRLLLAGLHRVLSVLILFLALLELSLPPLTGSAAPARLGPIHRRPHDLLHSPYLPSRPIASSSLPVSRRAAAGAGHRCPPPHAASNHPSARA</sequence>
<name>A0A8T0URW9_PANVG</name>
<accession>A0A8T0URW9</accession>
<dbReference type="AlphaFoldDB" id="A0A8T0URW9"/>
<reference evidence="2" key="1">
    <citation type="submission" date="2020-05" db="EMBL/GenBank/DDBJ databases">
        <title>WGS assembly of Panicum virgatum.</title>
        <authorList>
            <person name="Lovell J.T."/>
            <person name="Jenkins J."/>
            <person name="Shu S."/>
            <person name="Juenger T.E."/>
            <person name="Schmutz J."/>
        </authorList>
    </citation>
    <scope>NUCLEOTIDE SEQUENCE</scope>
    <source>
        <strain evidence="2">AP13</strain>
    </source>
</reference>